<organism evidence="2 3">
    <name type="scientific">Dialister succinatiphilus YIT 11850</name>
    <dbReference type="NCBI Taxonomy" id="742743"/>
    <lineage>
        <taxon>Bacteria</taxon>
        <taxon>Bacillati</taxon>
        <taxon>Bacillota</taxon>
        <taxon>Negativicutes</taxon>
        <taxon>Veillonellales</taxon>
        <taxon>Veillonellaceae</taxon>
        <taxon>Dialister</taxon>
    </lineage>
</organism>
<protein>
    <submittedName>
        <fullName evidence="2">Uncharacterized protein</fullName>
    </submittedName>
</protein>
<name>H1D000_9FIRM</name>
<accession>H1D000</accession>
<dbReference type="AlphaFoldDB" id="H1D000"/>
<sequence length="141" mass="16020">MNGNGLNREGFLAARDTIAALKGTVECLQVNLSQERDANEGLNLTIESLRGENGSLQEKTFQLEAELDALKQEMKDENNQKKQETAVPESEVRQELVKKLGFYYKDLKNMDEKNLTAEDSETLYHILTYTFKTLKKAGLQF</sequence>
<keyword evidence="3" id="KW-1185">Reference proteome</keyword>
<dbReference type="RefSeq" id="WP_008859434.1">
    <property type="nucleotide sequence ID" value="NZ_JH591187.1"/>
</dbReference>
<dbReference type="PATRIC" id="fig|742743.3.peg.962"/>
<dbReference type="Proteomes" id="UP000003277">
    <property type="component" value="Unassembled WGS sequence"/>
</dbReference>
<dbReference type="STRING" id="742743.HMPREF9453_00938"/>
<gene>
    <name evidence="2" type="ORF">HMPREF9453_00938</name>
</gene>
<dbReference type="EMBL" id="ADLT01000020">
    <property type="protein sequence ID" value="EHO63158.1"/>
    <property type="molecule type" value="Genomic_DNA"/>
</dbReference>
<proteinExistence type="predicted"/>
<dbReference type="HOGENOM" id="CLU_2034336_0_0_9"/>
<evidence type="ECO:0000313" key="2">
    <source>
        <dbReference type="EMBL" id="EHO63158.1"/>
    </source>
</evidence>
<comment type="caution">
    <text evidence="2">The sequence shown here is derived from an EMBL/GenBank/DDBJ whole genome shotgun (WGS) entry which is preliminary data.</text>
</comment>
<evidence type="ECO:0000256" key="1">
    <source>
        <dbReference type="SAM" id="Coils"/>
    </source>
</evidence>
<evidence type="ECO:0000313" key="3">
    <source>
        <dbReference type="Proteomes" id="UP000003277"/>
    </source>
</evidence>
<reference evidence="2 3" key="1">
    <citation type="submission" date="2011-11" db="EMBL/GenBank/DDBJ databases">
        <title>The Genome Sequence of Dialister succinatiphilus YIT 11850.</title>
        <authorList>
            <consortium name="The Broad Institute Genome Sequencing Platform"/>
            <person name="Earl A."/>
            <person name="Ward D."/>
            <person name="Feldgarden M."/>
            <person name="Gevers D."/>
            <person name="Morotomi M."/>
            <person name="Young S.K."/>
            <person name="Zeng Q."/>
            <person name="Gargeya S."/>
            <person name="Fitzgerald M."/>
            <person name="Haas B."/>
            <person name="Abouelleil A."/>
            <person name="Alvarado L."/>
            <person name="Arachchi H.M."/>
            <person name="Berlin A."/>
            <person name="Brown A."/>
            <person name="Chapman S.B."/>
            <person name="Dunbar C."/>
            <person name="Gearin G."/>
            <person name="Goldberg J."/>
            <person name="Griggs A."/>
            <person name="Gujja S."/>
            <person name="Heiman D."/>
            <person name="Howarth C."/>
            <person name="Lui A."/>
            <person name="MacDonald P.J.P."/>
            <person name="Montmayeur A."/>
            <person name="Murphy C."/>
            <person name="Neiman D."/>
            <person name="Pearson M."/>
            <person name="Priest M."/>
            <person name="Roberts A."/>
            <person name="Saif S."/>
            <person name="Shea T."/>
            <person name="Sisk P."/>
            <person name="Stolte C."/>
            <person name="Sykes S."/>
            <person name="Wortman J."/>
            <person name="Nusbaum C."/>
            <person name="Birren B."/>
        </authorList>
    </citation>
    <scope>NUCLEOTIDE SEQUENCE [LARGE SCALE GENOMIC DNA]</scope>
    <source>
        <strain evidence="2 3">YIT 11850</strain>
    </source>
</reference>
<feature type="coiled-coil region" evidence="1">
    <location>
        <begin position="32"/>
        <end position="87"/>
    </location>
</feature>
<dbReference type="OrthoDB" id="9944991at2"/>
<keyword evidence="1" id="KW-0175">Coiled coil</keyword>